<keyword evidence="5" id="KW-0408">Iron</keyword>
<comment type="similarity">
    <text evidence="1">Belongs to the TfdA dioxygenase family.</text>
</comment>
<evidence type="ECO:0000256" key="3">
    <source>
        <dbReference type="ARBA" id="ARBA00022964"/>
    </source>
</evidence>
<dbReference type="GO" id="GO:0000908">
    <property type="term" value="F:taurine dioxygenase activity"/>
    <property type="evidence" value="ECO:0007669"/>
    <property type="project" value="TreeGrafter"/>
</dbReference>
<organism evidence="7">
    <name type="scientific">marine metagenome</name>
    <dbReference type="NCBI Taxonomy" id="408172"/>
    <lineage>
        <taxon>unclassified sequences</taxon>
        <taxon>metagenomes</taxon>
        <taxon>ecological metagenomes</taxon>
    </lineage>
</organism>
<dbReference type="Gene3D" id="3.60.130.10">
    <property type="entry name" value="Clavaminate synthase-like"/>
    <property type="match status" value="1"/>
</dbReference>
<dbReference type="EMBL" id="UINC01129317">
    <property type="protein sequence ID" value="SVD09615.1"/>
    <property type="molecule type" value="Genomic_DNA"/>
</dbReference>
<accession>A0A382SJG0</accession>
<feature type="domain" description="TauD/TfdA-like" evidence="6">
    <location>
        <begin position="62"/>
        <end position="256"/>
    </location>
</feature>
<name>A0A382SJG0_9ZZZZ</name>
<gene>
    <name evidence="7" type="ORF">METZ01_LOCUS362469</name>
</gene>
<dbReference type="GO" id="GO:0006790">
    <property type="term" value="P:sulfur compound metabolic process"/>
    <property type="evidence" value="ECO:0007669"/>
    <property type="project" value="TreeGrafter"/>
</dbReference>
<dbReference type="GO" id="GO:0005737">
    <property type="term" value="C:cytoplasm"/>
    <property type="evidence" value="ECO:0007669"/>
    <property type="project" value="TreeGrafter"/>
</dbReference>
<keyword evidence="4" id="KW-0560">Oxidoreductase</keyword>
<dbReference type="AlphaFoldDB" id="A0A382SJG0"/>
<dbReference type="InterPro" id="IPR003819">
    <property type="entry name" value="TauD/TfdA-like"/>
</dbReference>
<dbReference type="InterPro" id="IPR042098">
    <property type="entry name" value="TauD-like_sf"/>
</dbReference>
<evidence type="ECO:0000259" key="6">
    <source>
        <dbReference type="Pfam" id="PF02668"/>
    </source>
</evidence>
<dbReference type="PANTHER" id="PTHR30468">
    <property type="entry name" value="ALPHA-KETOGLUTARATE-DEPENDENT SULFONATE DIOXYGENASE"/>
    <property type="match status" value="1"/>
</dbReference>
<sequence>MVKASHPDVVATEDPAAKLAGLRYKFSDFDGVEVGPLSHLAGERSRLSELKWRNFDASMIGATVGAEIDGVDISSSLSGEVLDELHQALIEYKVIFLRNQKITSAQQVSFAESFGDLEIHPFIPSNTEHPKLVRFEKGADVGGYENSWHHDVTWREAPSKIAVLRAISVPPTGGDTMFSDMCAAYEGLDDSVKSEIENLIAVHDFAHSFGTQVPEEKRVEMREKYPIVEHPVVRTHPETGKKYLFVNRIFVNYFKGFT</sequence>
<evidence type="ECO:0000256" key="2">
    <source>
        <dbReference type="ARBA" id="ARBA00022723"/>
    </source>
</evidence>
<keyword evidence="2" id="KW-0479">Metal-binding</keyword>
<evidence type="ECO:0000256" key="5">
    <source>
        <dbReference type="ARBA" id="ARBA00023004"/>
    </source>
</evidence>
<dbReference type="GO" id="GO:0046872">
    <property type="term" value="F:metal ion binding"/>
    <property type="evidence" value="ECO:0007669"/>
    <property type="project" value="UniProtKB-KW"/>
</dbReference>
<proteinExistence type="inferred from homology"/>
<dbReference type="SUPFAM" id="SSF51197">
    <property type="entry name" value="Clavaminate synthase-like"/>
    <property type="match status" value="1"/>
</dbReference>
<keyword evidence="3" id="KW-0223">Dioxygenase</keyword>
<protein>
    <recommendedName>
        <fullName evidence="6">TauD/TfdA-like domain-containing protein</fullName>
    </recommendedName>
</protein>
<dbReference type="Pfam" id="PF02668">
    <property type="entry name" value="TauD"/>
    <property type="match status" value="1"/>
</dbReference>
<evidence type="ECO:0000256" key="4">
    <source>
        <dbReference type="ARBA" id="ARBA00023002"/>
    </source>
</evidence>
<dbReference type="PANTHER" id="PTHR30468:SF1">
    <property type="entry name" value="ALPHA-KETOGLUTARATE-DEPENDENT SULFONATE DIOXYGENASE"/>
    <property type="match status" value="1"/>
</dbReference>
<reference evidence="7" key="1">
    <citation type="submission" date="2018-05" db="EMBL/GenBank/DDBJ databases">
        <authorList>
            <person name="Lanie J.A."/>
            <person name="Ng W.-L."/>
            <person name="Kazmierczak K.M."/>
            <person name="Andrzejewski T.M."/>
            <person name="Davidsen T.M."/>
            <person name="Wayne K.J."/>
            <person name="Tettelin H."/>
            <person name="Glass J.I."/>
            <person name="Rusch D."/>
            <person name="Podicherti R."/>
            <person name="Tsui H.-C.T."/>
            <person name="Winkler M.E."/>
        </authorList>
    </citation>
    <scope>NUCLEOTIDE SEQUENCE</scope>
</reference>
<feature type="non-terminal residue" evidence="7">
    <location>
        <position position="258"/>
    </location>
</feature>
<dbReference type="InterPro" id="IPR051323">
    <property type="entry name" value="AtsK-like"/>
</dbReference>
<evidence type="ECO:0000256" key="1">
    <source>
        <dbReference type="ARBA" id="ARBA00005896"/>
    </source>
</evidence>
<evidence type="ECO:0000313" key="7">
    <source>
        <dbReference type="EMBL" id="SVD09615.1"/>
    </source>
</evidence>